<feature type="domain" description="Carrier" evidence="1">
    <location>
        <begin position="7"/>
        <end position="90"/>
    </location>
</feature>
<dbReference type="KEGG" id="aja:AJAP_22585"/>
<dbReference type="AlphaFoldDB" id="A0A075UT54"/>
<gene>
    <name evidence="2" type="ORF">AJAP_22585</name>
</gene>
<dbReference type="eggNOG" id="COG0236">
    <property type="taxonomic scope" value="Bacteria"/>
</dbReference>
<organism evidence="2 3">
    <name type="scientific">Amycolatopsis japonica</name>
    <dbReference type="NCBI Taxonomy" id="208439"/>
    <lineage>
        <taxon>Bacteria</taxon>
        <taxon>Bacillati</taxon>
        <taxon>Actinomycetota</taxon>
        <taxon>Actinomycetes</taxon>
        <taxon>Pseudonocardiales</taxon>
        <taxon>Pseudonocardiaceae</taxon>
        <taxon>Amycolatopsis</taxon>
        <taxon>Amycolatopsis japonica group</taxon>
    </lineage>
</organism>
<dbReference type="EMBL" id="CP008953">
    <property type="protein sequence ID" value="AIG77372.1"/>
    <property type="molecule type" value="Genomic_DNA"/>
</dbReference>
<dbReference type="InterPro" id="IPR009081">
    <property type="entry name" value="PP-bd_ACP"/>
</dbReference>
<evidence type="ECO:0000313" key="2">
    <source>
        <dbReference type="EMBL" id="AIG77372.1"/>
    </source>
</evidence>
<evidence type="ECO:0000313" key="3">
    <source>
        <dbReference type="Proteomes" id="UP000028492"/>
    </source>
</evidence>
<keyword evidence="3" id="KW-1185">Reference proteome</keyword>
<dbReference type="STRING" id="208439.AJAP_22585"/>
<dbReference type="Proteomes" id="UP000028492">
    <property type="component" value="Chromosome"/>
</dbReference>
<evidence type="ECO:0000259" key="1">
    <source>
        <dbReference type="PROSITE" id="PS50075"/>
    </source>
</evidence>
<reference evidence="2 3" key="1">
    <citation type="journal article" date="2014" name="J. Biotechnol.">
        <title>Complete genome sequence of the actinobacterium Amycolatopsis japonica MG417-CF17(T) (=DSM 44213T) producing (S,S)-N,N'-ethylenediaminedisuccinic acid.</title>
        <authorList>
            <person name="Stegmann E."/>
            <person name="Albersmeier A."/>
            <person name="Spohn M."/>
            <person name="Gert H."/>
            <person name="Weber T."/>
            <person name="Wohlleben W."/>
            <person name="Kalinowski J."/>
            <person name="Ruckert C."/>
        </authorList>
    </citation>
    <scope>NUCLEOTIDE SEQUENCE [LARGE SCALE GENOMIC DNA]</scope>
    <source>
        <strain evidence="3">MG417-CF17 (DSM 44213)</strain>
    </source>
</reference>
<sequence length="100" mass="11165">MTLSSVPTLDSLQRRTRTVLAGLFGPEIDDLPADTPLPETLGDRYDSLGAMECVTAMEKEFGIEVDFVEHDVRYTFAQLDRIAEFVHSQLEDRAVFGGSR</sequence>
<protein>
    <recommendedName>
        <fullName evidence="1">Carrier domain-containing protein</fullName>
    </recommendedName>
</protein>
<dbReference type="HOGENOM" id="CLU_181587_0_0_11"/>
<dbReference type="PROSITE" id="PS50075">
    <property type="entry name" value="CARRIER"/>
    <property type="match status" value="1"/>
</dbReference>
<name>A0A075UT54_9PSEU</name>
<dbReference type="Gene3D" id="1.10.1200.10">
    <property type="entry name" value="ACP-like"/>
    <property type="match status" value="1"/>
</dbReference>
<dbReference type="Pfam" id="PF00550">
    <property type="entry name" value="PP-binding"/>
    <property type="match status" value="1"/>
</dbReference>
<accession>A0A075UT54</accession>
<dbReference type="SUPFAM" id="SSF47336">
    <property type="entry name" value="ACP-like"/>
    <property type="match status" value="1"/>
</dbReference>
<dbReference type="InterPro" id="IPR036736">
    <property type="entry name" value="ACP-like_sf"/>
</dbReference>
<proteinExistence type="predicted"/>
<dbReference type="RefSeq" id="WP_038514950.1">
    <property type="nucleotide sequence ID" value="NZ_CP008953.1"/>
</dbReference>